<comment type="caution">
    <text evidence="4">The sequence shown here is derived from an EMBL/GenBank/DDBJ whole genome shotgun (WGS) entry which is preliminary data.</text>
</comment>
<feature type="domain" description="POTRA" evidence="3">
    <location>
        <begin position="14"/>
        <end position="85"/>
    </location>
</feature>
<dbReference type="Proteomes" id="UP000219559">
    <property type="component" value="Unassembled WGS sequence"/>
</dbReference>
<dbReference type="Pfam" id="PF07244">
    <property type="entry name" value="POTRA"/>
    <property type="match status" value="1"/>
</dbReference>
<organism evidence="4 5">
    <name type="scientific">Sediminicola luteus</name>
    <dbReference type="NCBI Taxonomy" id="319238"/>
    <lineage>
        <taxon>Bacteria</taxon>
        <taxon>Pseudomonadati</taxon>
        <taxon>Bacteroidota</taxon>
        <taxon>Flavobacteriia</taxon>
        <taxon>Flavobacteriales</taxon>
        <taxon>Flavobacteriaceae</taxon>
        <taxon>Sediminicola</taxon>
    </lineage>
</organism>
<evidence type="ECO:0000256" key="2">
    <source>
        <dbReference type="ARBA" id="ARBA00023136"/>
    </source>
</evidence>
<sequence length="412" mass="47410">MGAFLWAKPIQAQETVTEIQFEGLKRTKESFMRSMALLKKGAVLDSTLLEEDVNRFKRLPSVSNASYSVSQQNTGHVVRYQITENFTLIPFANLYSSNSEEFAFRIGLQEFNFLGRNMTLGVFYQHDVYDSYGLRFKAPYLFGPKWGMEVNYTDLTTQEPVYLESGSSYYKYNNQSIEALGLFELDHRNNFALGLNVFTEKYDYQSGATDAGVPQDLDIDKYLIKLLYNYENIRYDHQYLDGFASRLNLQYVRSQDFDQAPQFWIGFNDFIYFERWGKRGNWANRVRLGLASNVDSPFAPFTVDNNVNIRGVGNVIDRGTGSIVINTEYRHSLIEKDWFVLQSNLFVDAGSWRNPGGDFADFTDEANIRVYPGVGVRFIHKRIFNAVFRIDYGYGITKNATSGIVFGIGQYF</sequence>
<dbReference type="EMBL" id="NBWU01000001">
    <property type="protein sequence ID" value="PCE65919.1"/>
    <property type="molecule type" value="Genomic_DNA"/>
</dbReference>
<dbReference type="AlphaFoldDB" id="A0A2A4GAD9"/>
<gene>
    <name evidence="4" type="ORF">B7P33_01045</name>
</gene>
<evidence type="ECO:0000313" key="4">
    <source>
        <dbReference type="EMBL" id="PCE65919.1"/>
    </source>
</evidence>
<accession>A0A2A4GAD9</accession>
<comment type="subcellular location">
    <subcellularLocation>
        <location evidence="1">Membrane</location>
    </subcellularLocation>
</comment>
<dbReference type="InterPro" id="IPR034746">
    <property type="entry name" value="POTRA"/>
</dbReference>
<evidence type="ECO:0000313" key="5">
    <source>
        <dbReference type="Proteomes" id="UP000219559"/>
    </source>
</evidence>
<dbReference type="InterPro" id="IPR010827">
    <property type="entry name" value="BamA/TamA_POTRA"/>
</dbReference>
<proteinExistence type="predicted"/>
<dbReference type="Gene3D" id="3.10.20.310">
    <property type="entry name" value="membrane protein fhac"/>
    <property type="match status" value="1"/>
</dbReference>
<dbReference type="PROSITE" id="PS51779">
    <property type="entry name" value="POTRA"/>
    <property type="match status" value="1"/>
</dbReference>
<evidence type="ECO:0000256" key="1">
    <source>
        <dbReference type="ARBA" id="ARBA00004370"/>
    </source>
</evidence>
<dbReference type="GO" id="GO:0019867">
    <property type="term" value="C:outer membrane"/>
    <property type="evidence" value="ECO:0007669"/>
    <property type="project" value="InterPro"/>
</dbReference>
<keyword evidence="2" id="KW-0472">Membrane</keyword>
<name>A0A2A4GAD9_9FLAO</name>
<protein>
    <submittedName>
        <fullName evidence="4">Outer membrane protein assembly factor</fullName>
    </submittedName>
</protein>
<keyword evidence="5" id="KW-1185">Reference proteome</keyword>
<evidence type="ECO:0000259" key="3">
    <source>
        <dbReference type="PROSITE" id="PS51779"/>
    </source>
</evidence>
<reference evidence="4 5" key="1">
    <citation type="submission" date="2017-04" db="EMBL/GenBank/DDBJ databases">
        <title>A new member of the family Flavobacteriaceae isolated from ascidians.</title>
        <authorList>
            <person name="Chen L."/>
        </authorList>
    </citation>
    <scope>NUCLEOTIDE SEQUENCE [LARGE SCALE GENOMIC DNA]</scope>
    <source>
        <strain evidence="4 5">HQA918</strain>
    </source>
</reference>